<dbReference type="Pfam" id="PF01547">
    <property type="entry name" value="SBP_bac_1"/>
    <property type="match status" value="1"/>
</dbReference>
<organism evidence="8 9">
    <name type="scientific">Anaerocolumna jejuensis DSM 15929</name>
    <dbReference type="NCBI Taxonomy" id="1121322"/>
    <lineage>
        <taxon>Bacteria</taxon>
        <taxon>Bacillati</taxon>
        <taxon>Bacillota</taxon>
        <taxon>Clostridia</taxon>
        <taxon>Lachnospirales</taxon>
        <taxon>Lachnospiraceae</taxon>
        <taxon>Anaerocolumna</taxon>
    </lineage>
</organism>
<dbReference type="PROSITE" id="PS51257">
    <property type="entry name" value="PROKAR_LIPOPROTEIN"/>
    <property type="match status" value="1"/>
</dbReference>
<evidence type="ECO:0000259" key="7">
    <source>
        <dbReference type="Pfam" id="PF12010"/>
    </source>
</evidence>
<evidence type="ECO:0000313" key="8">
    <source>
        <dbReference type="EMBL" id="SHK66912.1"/>
    </source>
</evidence>
<dbReference type="InterPro" id="IPR006059">
    <property type="entry name" value="SBP"/>
</dbReference>
<protein>
    <submittedName>
        <fullName evidence="8">Putative aldouronate transport system substrate-binding protein</fullName>
    </submittedName>
</protein>
<dbReference type="OrthoDB" id="2636783at2"/>
<dbReference type="PANTHER" id="PTHR43649:SF33">
    <property type="entry name" value="POLYGALACTURONAN_RHAMNOGALACTURONAN-BINDING PROTEIN YTCQ"/>
    <property type="match status" value="1"/>
</dbReference>
<keyword evidence="4" id="KW-0564">Palmitate</keyword>
<proteinExistence type="predicted"/>
<dbReference type="InterPro" id="IPR022627">
    <property type="entry name" value="DUF3502"/>
</dbReference>
<reference evidence="8 9" key="1">
    <citation type="submission" date="2016-11" db="EMBL/GenBank/DDBJ databases">
        <authorList>
            <person name="Jaros S."/>
            <person name="Januszkiewicz K."/>
            <person name="Wedrychowicz H."/>
        </authorList>
    </citation>
    <scope>NUCLEOTIDE SEQUENCE [LARGE SCALE GENOMIC DNA]</scope>
    <source>
        <strain evidence="8 9">DSM 15929</strain>
    </source>
</reference>
<keyword evidence="3" id="KW-0472">Membrane</keyword>
<dbReference type="RefSeq" id="WP_073277394.1">
    <property type="nucleotide sequence ID" value="NZ_FRAC01000015.1"/>
</dbReference>
<dbReference type="AlphaFoldDB" id="A0A1M6UCE7"/>
<feature type="chain" id="PRO_5039674687" evidence="6">
    <location>
        <begin position="21"/>
        <end position="505"/>
    </location>
</feature>
<keyword evidence="9" id="KW-1185">Reference proteome</keyword>
<dbReference type="InterPro" id="IPR050490">
    <property type="entry name" value="Bact_solute-bd_prot1"/>
</dbReference>
<evidence type="ECO:0000256" key="4">
    <source>
        <dbReference type="ARBA" id="ARBA00023139"/>
    </source>
</evidence>
<dbReference type="PANTHER" id="PTHR43649">
    <property type="entry name" value="ARABINOSE-BINDING PROTEIN-RELATED"/>
    <property type="match status" value="1"/>
</dbReference>
<evidence type="ECO:0000313" key="9">
    <source>
        <dbReference type="Proteomes" id="UP000184386"/>
    </source>
</evidence>
<feature type="domain" description="DUF3502" evidence="7">
    <location>
        <begin position="434"/>
        <end position="500"/>
    </location>
</feature>
<keyword evidence="2 6" id="KW-0732">Signal</keyword>
<evidence type="ECO:0000256" key="2">
    <source>
        <dbReference type="ARBA" id="ARBA00022729"/>
    </source>
</evidence>
<keyword evidence="1" id="KW-1003">Cell membrane</keyword>
<dbReference type="Gene3D" id="3.40.190.10">
    <property type="entry name" value="Periplasmic binding protein-like II"/>
    <property type="match status" value="2"/>
</dbReference>
<evidence type="ECO:0000256" key="1">
    <source>
        <dbReference type="ARBA" id="ARBA00022475"/>
    </source>
</evidence>
<evidence type="ECO:0000256" key="6">
    <source>
        <dbReference type="SAM" id="SignalP"/>
    </source>
</evidence>
<dbReference type="EMBL" id="FRAC01000015">
    <property type="protein sequence ID" value="SHK66912.1"/>
    <property type="molecule type" value="Genomic_DNA"/>
</dbReference>
<feature type="signal peptide" evidence="6">
    <location>
        <begin position="1"/>
        <end position="20"/>
    </location>
</feature>
<name>A0A1M6UCE7_9FIRM</name>
<gene>
    <name evidence="8" type="ORF">SAMN02745136_03029</name>
</gene>
<keyword evidence="5" id="KW-0449">Lipoprotein</keyword>
<dbReference type="SUPFAM" id="SSF53850">
    <property type="entry name" value="Periplasmic binding protein-like II"/>
    <property type="match status" value="1"/>
</dbReference>
<dbReference type="STRING" id="1121322.SAMN02745136_03029"/>
<sequence length="505" mass="56163">MKKRLLSFLLAGFMVMTLLAGCTKEGSKNADADNGNAPTSADTKNEKPYHAVLVYLVASDSQDQEKVNERFNELTKEQLNMEVTLMPMTWSTWQNQMQLMLSGGEQVDLFPMLMNNAATYIGADYITNIAPYLESNGQYLLDNVGKDDIWCCSLGDFLWGVPTMKERANPVSMCVRTDLLKEAGIDPATIKSYEDMSGVFEKVKALHPDMIMYGGASNSAPASQTNELDMLGDRFGVLENFGQTTKVTNYYESDQYKRLVNLARKWYEAGYTSKDMATSSDSGETLMKAGNLFSYAVYCKPNTKLEKDDQTGYDTTILKMEGNELNTWGTGSLGYAVGSASPDPAKAIELLNWISKTEEANDLLNWGVKGVHWVEKEDGTIDFPEGVTAQSSGYHQNFGFALPNQFNSHVWAGNSPDIWEQYKKFRDESTKSLAYGFSPDLSDYTTELTALAAVQSQYDAQIATGSVDPVPAMKEYNAALYAAGLQKIMDEKQKQLDEWLSKQQK</sequence>
<evidence type="ECO:0000256" key="3">
    <source>
        <dbReference type="ARBA" id="ARBA00023136"/>
    </source>
</evidence>
<dbReference type="Proteomes" id="UP000184386">
    <property type="component" value="Unassembled WGS sequence"/>
</dbReference>
<accession>A0A1M6UCE7</accession>
<evidence type="ECO:0000256" key="5">
    <source>
        <dbReference type="ARBA" id="ARBA00023288"/>
    </source>
</evidence>
<dbReference type="Pfam" id="PF12010">
    <property type="entry name" value="DUF3502"/>
    <property type="match status" value="1"/>
</dbReference>